<evidence type="ECO:0000313" key="16">
    <source>
        <dbReference type="EMBL" id="MBB4882867.1"/>
    </source>
</evidence>
<keyword evidence="12 16" id="KW-0326">Glycosidase</keyword>
<feature type="domain" description="FPG-type" evidence="14">
    <location>
        <begin position="287"/>
        <end position="322"/>
    </location>
</feature>
<dbReference type="InterPro" id="IPR015886">
    <property type="entry name" value="H2TH_FPG"/>
</dbReference>
<evidence type="ECO:0000256" key="1">
    <source>
        <dbReference type="ARBA" id="ARBA00009409"/>
    </source>
</evidence>
<dbReference type="GO" id="GO:0140078">
    <property type="term" value="F:class I DNA-(apurinic or apyrimidinic site) endonuclease activity"/>
    <property type="evidence" value="ECO:0007669"/>
    <property type="project" value="UniProtKB-EC"/>
</dbReference>
<evidence type="ECO:0000259" key="15">
    <source>
        <dbReference type="PROSITE" id="PS51068"/>
    </source>
</evidence>
<feature type="compositionally biased region" description="Basic and acidic residues" evidence="13">
    <location>
        <begin position="93"/>
        <end position="108"/>
    </location>
</feature>
<dbReference type="Pfam" id="PF06831">
    <property type="entry name" value="H2TH"/>
    <property type="match status" value="1"/>
</dbReference>
<proteinExistence type="inferred from homology"/>
<dbReference type="PANTHER" id="PTHR42697:SF1">
    <property type="entry name" value="ENDONUCLEASE 8"/>
    <property type="match status" value="1"/>
</dbReference>
<dbReference type="InterPro" id="IPR010979">
    <property type="entry name" value="Ribosomal_uS13-like_H2TH"/>
</dbReference>
<evidence type="ECO:0000256" key="10">
    <source>
        <dbReference type="ARBA" id="ARBA00023239"/>
    </source>
</evidence>
<dbReference type="InterPro" id="IPR000214">
    <property type="entry name" value="Znf_DNA_glyclase/AP_lyase"/>
</dbReference>
<keyword evidence="11" id="KW-0511">Multifunctional enzyme</keyword>
<evidence type="ECO:0000256" key="7">
    <source>
        <dbReference type="ARBA" id="ARBA00022833"/>
    </source>
</evidence>
<dbReference type="OrthoDB" id="9800855at2"/>
<keyword evidence="10 16" id="KW-0456">Lyase</keyword>
<dbReference type="InterPro" id="IPR012319">
    <property type="entry name" value="FPG_cat"/>
</dbReference>
<dbReference type="RefSeq" id="WP_135027941.1">
    <property type="nucleotide sequence ID" value="NZ_BMLA01000001.1"/>
</dbReference>
<protein>
    <recommendedName>
        <fullName evidence="2">DNA-(apurinic or apyrimidinic site) lyase</fullName>
        <ecNumber evidence="2">4.2.99.18</ecNumber>
    </recommendedName>
</protein>
<dbReference type="SUPFAM" id="SSF57716">
    <property type="entry name" value="Glucocorticoid receptor-like (DNA-binding domain)"/>
    <property type="match status" value="1"/>
</dbReference>
<keyword evidence="8" id="KW-0238">DNA-binding</keyword>
<evidence type="ECO:0000256" key="11">
    <source>
        <dbReference type="ARBA" id="ARBA00023268"/>
    </source>
</evidence>
<dbReference type="Gene3D" id="1.10.8.50">
    <property type="match status" value="1"/>
</dbReference>
<dbReference type="GO" id="GO:0008270">
    <property type="term" value="F:zinc ion binding"/>
    <property type="evidence" value="ECO:0007669"/>
    <property type="project" value="UniProtKB-KW"/>
</dbReference>
<keyword evidence="17" id="KW-1185">Reference proteome</keyword>
<dbReference type="GO" id="GO:0006284">
    <property type="term" value="P:base-excision repair"/>
    <property type="evidence" value="ECO:0007669"/>
    <property type="project" value="InterPro"/>
</dbReference>
<dbReference type="EMBL" id="JACHMC010000001">
    <property type="protein sequence ID" value="MBB4882867.1"/>
    <property type="molecule type" value="Genomic_DNA"/>
</dbReference>
<feature type="domain" description="Formamidopyrimidine-DNA glycosylase catalytic" evidence="15">
    <location>
        <begin position="2"/>
        <end position="89"/>
    </location>
</feature>
<dbReference type="PROSITE" id="PS51066">
    <property type="entry name" value="ZF_FPG_2"/>
    <property type="match status" value="1"/>
</dbReference>
<comment type="caution">
    <text evidence="16">The sequence shown here is derived from an EMBL/GenBank/DDBJ whole genome shotgun (WGS) entry which is preliminary data.</text>
</comment>
<evidence type="ECO:0000256" key="5">
    <source>
        <dbReference type="ARBA" id="ARBA00022771"/>
    </source>
</evidence>
<keyword evidence="16" id="KW-0255">Endonuclease</keyword>
<evidence type="ECO:0000256" key="9">
    <source>
        <dbReference type="ARBA" id="ARBA00023204"/>
    </source>
</evidence>
<dbReference type="SMART" id="SM01232">
    <property type="entry name" value="H2TH"/>
    <property type="match status" value="1"/>
</dbReference>
<dbReference type="InterPro" id="IPR035937">
    <property type="entry name" value="FPG_N"/>
</dbReference>
<dbReference type="SMART" id="SM00898">
    <property type="entry name" value="Fapy_DNA_glyco"/>
    <property type="match status" value="1"/>
</dbReference>
<reference evidence="16 17" key="1">
    <citation type="submission" date="2020-08" db="EMBL/GenBank/DDBJ databases">
        <title>Sequencing the genomes of 1000 actinobacteria strains.</title>
        <authorList>
            <person name="Klenk H.-P."/>
        </authorList>
    </citation>
    <scope>NUCLEOTIDE SEQUENCE [LARGE SCALE GENOMIC DNA]</scope>
    <source>
        <strain evidence="16 17">DSM 19079</strain>
    </source>
</reference>
<evidence type="ECO:0000256" key="6">
    <source>
        <dbReference type="ARBA" id="ARBA00022801"/>
    </source>
</evidence>
<dbReference type="Proteomes" id="UP000560081">
    <property type="component" value="Unassembled WGS sequence"/>
</dbReference>
<evidence type="ECO:0000256" key="4">
    <source>
        <dbReference type="ARBA" id="ARBA00022763"/>
    </source>
</evidence>
<feature type="region of interest" description="Disordered" evidence="13">
    <location>
        <begin position="93"/>
        <end position="125"/>
    </location>
</feature>
<keyword evidence="9" id="KW-0234">DNA repair</keyword>
<comment type="similarity">
    <text evidence="1">Belongs to the FPG family.</text>
</comment>
<evidence type="ECO:0000256" key="13">
    <source>
        <dbReference type="SAM" id="MobiDB-lite"/>
    </source>
</evidence>
<dbReference type="EC" id="4.2.99.18" evidence="2"/>
<dbReference type="SUPFAM" id="SSF46946">
    <property type="entry name" value="S13-like H2TH domain"/>
    <property type="match status" value="1"/>
</dbReference>
<keyword evidence="16" id="KW-0540">Nuclease</keyword>
<name>A0A4Y8X4M3_9MICC</name>
<sequence>MPEGHSLHRLARQVDDVFGGRRVRASSPQGRFTEGAALIDGRVLERAWAHGKHLFADIEGGRVLHIHLGLYGAVSFGGDRTFTAASSIGAPRRIGERELPGLGDRVEIGDADDDDPRPAPGSGQEKLVCGVSAARVPALVAPAPRDTVRLRLQTVHGWADLIGATACQLLTRQEADVLLARLGPDPLNDDAPDAFVDRASRTRRPIGAVLMDQSMVAGVGNIFRAESLFRAGLDPWTPAREVGEQRLTALYRDNGELMRMGVRLGRIVSTTREHRAAAPGGGRPSYYVYKRQGQACLVCRRETIVVEEMAARKLYRCMVCQH</sequence>
<gene>
    <name evidence="16" type="ORF">BJ976_001218</name>
</gene>
<evidence type="ECO:0000256" key="3">
    <source>
        <dbReference type="ARBA" id="ARBA00022723"/>
    </source>
</evidence>
<dbReference type="Gene3D" id="3.20.190.10">
    <property type="entry name" value="MutM-like, N-terminal"/>
    <property type="match status" value="1"/>
</dbReference>
<dbReference type="GO" id="GO:0003684">
    <property type="term" value="F:damaged DNA binding"/>
    <property type="evidence" value="ECO:0007669"/>
    <property type="project" value="InterPro"/>
</dbReference>
<dbReference type="SUPFAM" id="SSF81624">
    <property type="entry name" value="N-terminal domain of MutM-like DNA repair proteins"/>
    <property type="match status" value="1"/>
</dbReference>
<accession>A0A4Y8X4M3</accession>
<evidence type="ECO:0000256" key="12">
    <source>
        <dbReference type="ARBA" id="ARBA00023295"/>
    </source>
</evidence>
<dbReference type="Pfam" id="PF01149">
    <property type="entry name" value="Fapy_DNA_glyco"/>
    <property type="match status" value="1"/>
</dbReference>
<organism evidence="16 17">
    <name type="scientific">Micrococcus flavus</name>
    <dbReference type="NCBI Taxonomy" id="384602"/>
    <lineage>
        <taxon>Bacteria</taxon>
        <taxon>Bacillati</taxon>
        <taxon>Actinomycetota</taxon>
        <taxon>Actinomycetes</taxon>
        <taxon>Micrococcales</taxon>
        <taxon>Micrococcaceae</taxon>
        <taxon>Micrococcus</taxon>
    </lineage>
</organism>
<keyword evidence="3" id="KW-0479">Metal-binding</keyword>
<evidence type="ECO:0000313" key="17">
    <source>
        <dbReference type="Proteomes" id="UP000560081"/>
    </source>
</evidence>
<keyword evidence="4" id="KW-0227">DNA damage</keyword>
<evidence type="ECO:0000259" key="14">
    <source>
        <dbReference type="PROSITE" id="PS51066"/>
    </source>
</evidence>
<keyword evidence="7" id="KW-0862">Zinc</keyword>
<dbReference type="PROSITE" id="PS51068">
    <property type="entry name" value="FPG_CAT"/>
    <property type="match status" value="1"/>
</dbReference>
<dbReference type="CDD" id="cd08970">
    <property type="entry name" value="AcNei1_N"/>
    <property type="match status" value="1"/>
</dbReference>
<dbReference type="AlphaFoldDB" id="A0A4Y8X4M3"/>
<keyword evidence="5" id="KW-0863">Zinc-finger</keyword>
<evidence type="ECO:0000256" key="8">
    <source>
        <dbReference type="ARBA" id="ARBA00023125"/>
    </source>
</evidence>
<keyword evidence="6 16" id="KW-0378">Hydrolase</keyword>
<evidence type="ECO:0000256" key="2">
    <source>
        <dbReference type="ARBA" id="ARBA00012720"/>
    </source>
</evidence>
<dbReference type="PANTHER" id="PTHR42697">
    <property type="entry name" value="ENDONUCLEASE 8"/>
    <property type="match status" value="1"/>
</dbReference>
<dbReference type="GO" id="GO:0000703">
    <property type="term" value="F:oxidized pyrimidine nucleobase lesion DNA N-glycosylase activity"/>
    <property type="evidence" value="ECO:0007669"/>
    <property type="project" value="TreeGrafter"/>
</dbReference>